<evidence type="ECO:0000256" key="1">
    <source>
        <dbReference type="ARBA" id="ARBA00022737"/>
    </source>
</evidence>
<reference evidence="3" key="1">
    <citation type="journal article" date="2023" name="Mol. Biol. Evol.">
        <title>Third-Generation Sequencing Reveals the Adaptive Role of the Epigenome in Three Deep-Sea Polychaetes.</title>
        <authorList>
            <person name="Perez M."/>
            <person name="Aroh O."/>
            <person name="Sun Y."/>
            <person name="Lan Y."/>
            <person name="Juniper S.K."/>
            <person name="Young C.R."/>
            <person name="Angers B."/>
            <person name="Qian P.Y."/>
        </authorList>
    </citation>
    <scope>NUCLEOTIDE SEQUENCE</scope>
    <source>
        <strain evidence="3">R07B-5</strain>
    </source>
</reference>
<keyword evidence="4" id="KW-1185">Reference proteome</keyword>
<organism evidence="3 4">
    <name type="scientific">Ridgeia piscesae</name>
    <name type="common">Tubeworm</name>
    <dbReference type="NCBI Taxonomy" id="27915"/>
    <lineage>
        <taxon>Eukaryota</taxon>
        <taxon>Metazoa</taxon>
        <taxon>Spiralia</taxon>
        <taxon>Lophotrochozoa</taxon>
        <taxon>Annelida</taxon>
        <taxon>Polychaeta</taxon>
        <taxon>Sedentaria</taxon>
        <taxon>Canalipalpata</taxon>
        <taxon>Sabellida</taxon>
        <taxon>Siboglinidae</taxon>
        <taxon>Ridgeia</taxon>
    </lineage>
</organism>
<dbReference type="InterPro" id="IPR036116">
    <property type="entry name" value="FN3_sf"/>
</dbReference>
<dbReference type="InterPro" id="IPR013783">
    <property type="entry name" value="Ig-like_fold"/>
</dbReference>
<dbReference type="InterPro" id="IPR050991">
    <property type="entry name" value="ECM_Regulatory_Proteins"/>
</dbReference>
<dbReference type="Pfam" id="PF00041">
    <property type="entry name" value="fn3"/>
    <property type="match status" value="2"/>
</dbReference>
<accession>A0AAD9K017</accession>
<proteinExistence type="predicted"/>
<evidence type="ECO:0000259" key="2">
    <source>
        <dbReference type="PROSITE" id="PS50853"/>
    </source>
</evidence>
<dbReference type="SMART" id="SM00060">
    <property type="entry name" value="FN3"/>
    <property type="match status" value="4"/>
</dbReference>
<dbReference type="AlphaFoldDB" id="A0AAD9K017"/>
<dbReference type="Gene3D" id="2.60.40.10">
    <property type="entry name" value="Immunoglobulins"/>
    <property type="match status" value="3"/>
</dbReference>
<dbReference type="CDD" id="cd00063">
    <property type="entry name" value="FN3"/>
    <property type="match status" value="3"/>
</dbReference>
<feature type="domain" description="Fibronectin type-III" evidence="2">
    <location>
        <begin position="111"/>
        <end position="203"/>
    </location>
</feature>
<evidence type="ECO:0000313" key="3">
    <source>
        <dbReference type="EMBL" id="KAK2162066.1"/>
    </source>
</evidence>
<dbReference type="InterPro" id="IPR003961">
    <property type="entry name" value="FN3_dom"/>
</dbReference>
<dbReference type="SUPFAM" id="SSF49265">
    <property type="entry name" value="Fibronectin type III"/>
    <property type="match status" value="3"/>
</dbReference>
<dbReference type="Proteomes" id="UP001209878">
    <property type="component" value="Unassembled WGS sequence"/>
</dbReference>
<feature type="domain" description="Fibronectin type-III" evidence="2">
    <location>
        <begin position="17"/>
        <end position="110"/>
    </location>
</feature>
<gene>
    <name evidence="3" type="ORF">NP493_1546g00016</name>
</gene>
<sequence length="755" mass="84310">MHLKYQGFTILSSDPLPPTQLRVTGRTTNTVSISWQHDSTKSYCEKWTVEYTEKDKTQIKTIPINSVDVKSVTIPGLAPGMTYTIKVFAVTSDGVVSKTAKELDVTTKPLAVTALEAVAKDDSNVDVSWSPDTASTQDKYQLRYHDDTKQTAWSEVVSLTDKKKTVTGLFPGHQYTFEVKAVSHSQTSAVKSKTAVLYPLPPTKVTAKTMTETDRVTVSWEYDKIQSYCEKWRLNYTVKGLTHKTHKYTSSANELEIVIGKLQAGQHYTISVYGVTIGGVVSKTSVDTDVTVRPEITTTLSESTDTDSLVVGYTAETGSGVFDRYYFSINDRHTTTVTKDRDDVGRTVHFDGLEAGFVYIVTTWTKSGSEKSRAINTQVRTVPNKPELKCLPEENAMTLTIIKGDGNVDTFSLTCSNCNDTSRREAEPNSIMTRYTNLVPYTTYSFNATAIAGTESNNRKESDIVSVDCKTNDGREYLCLCFIAINVFHVSWGSTTYSLQQTFHLQQGTTSLVEQTGTTAQALEQPIIREAKSHGGVIGFTLRKGALLRWLMTRHITGEYTEVFKELCNSGTNGKLHEELGTSRSNNDRKDVKDLKEYLYSQFQDPVDLDDVPDHLMNITTGQIASREVEDSMKAILDRDKVVFDDSVKQQRGDEPTKGFLEPIMKCTMSTFADMKKVHPNDKLCTTSIGKKRSDMDTLDELRYIMATTTDKSASMLPPKEDAFKQHVLRAKYQTRIWCNSHIPNEGVIEPVGHS</sequence>
<dbReference type="PANTHER" id="PTHR46708">
    <property type="entry name" value="TENASCIN"/>
    <property type="match status" value="1"/>
</dbReference>
<keyword evidence="1" id="KW-0677">Repeat</keyword>
<protein>
    <recommendedName>
        <fullName evidence="2">Fibronectin type-III domain-containing protein</fullName>
    </recommendedName>
</protein>
<dbReference type="EMBL" id="JAODUO010001543">
    <property type="protein sequence ID" value="KAK2162066.1"/>
    <property type="molecule type" value="Genomic_DNA"/>
</dbReference>
<dbReference type="PANTHER" id="PTHR46708:SF2">
    <property type="entry name" value="FIBRONECTIN TYPE-III DOMAIN-CONTAINING PROTEIN"/>
    <property type="match status" value="1"/>
</dbReference>
<comment type="caution">
    <text evidence="3">The sequence shown here is derived from an EMBL/GenBank/DDBJ whole genome shotgun (WGS) entry which is preliminary data.</text>
</comment>
<dbReference type="PROSITE" id="PS50853">
    <property type="entry name" value="FN3"/>
    <property type="match status" value="2"/>
</dbReference>
<evidence type="ECO:0000313" key="4">
    <source>
        <dbReference type="Proteomes" id="UP001209878"/>
    </source>
</evidence>
<name>A0AAD9K017_RIDPI</name>